<evidence type="ECO:0000256" key="9">
    <source>
        <dbReference type="PROSITE-ProRule" id="PRU00282"/>
    </source>
</evidence>
<evidence type="ECO:0000256" key="1">
    <source>
        <dbReference type="ARBA" id="ARBA00004448"/>
    </source>
</evidence>
<dbReference type="InterPro" id="IPR018108">
    <property type="entry name" value="MCP_transmembrane"/>
</dbReference>
<evidence type="ECO:0000256" key="3">
    <source>
        <dbReference type="ARBA" id="ARBA00022448"/>
    </source>
</evidence>
<feature type="compositionally biased region" description="Polar residues" evidence="10">
    <location>
        <begin position="117"/>
        <end position="129"/>
    </location>
</feature>
<reference evidence="12 13" key="1">
    <citation type="submission" date="2019-12" db="EMBL/GenBank/DDBJ databases">
        <authorList>
            <person name="Alioto T."/>
            <person name="Alioto T."/>
            <person name="Gomez Garrido J."/>
        </authorList>
    </citation>
    <scope>NUCLEOTIDE SEQUENCE [LARGE SCALE GENOMIC DNA]</scope>
</reference>
<dbReference type="Gramene" id="OE9A051617T1">
    <property type="protein sequence ID" value="OE9A051617C1"/>
    <property type="gene ID" value="OE9A051617"/>
</dbReference>
<dbReference type="PROSITE" id="PS50920">
    <property type="entry name" value="SOLCAR"/>
    <property type="match status" value="3"/>
</dbReference>
<comment type="subcellular location">
    <subcellularLocation>
        <location evidence="1">Mitochondrion inner membrane</location>
        <topology evidence="1">Multi-pass membrane protein</topology>
    </subcellularLocation>
</comment>
<keyword evidence="5" id="KW-0677">Repeat</keyword>
<keyword evidence="4 9" id="KW-0812">Transmembrane</keyword>
<dbReference type="Proteomes" id="UP000594638">
    <property type="component" value="Unassembled WGS sequence"/>
</dbReference>
<evidence type="ECO:0000313" key="12">
    <source>
        <dbReference type="EMBL" id="CAA2963053.1"/>
    </source>
</evidence>
<name>A0A8S0Q759_OLEEU</name>
<dbReference type="AlphaFoldDB" id="A0A8S0Q759"/>
<evidence type="ECO:0000256" key="10">
    <source>
        <dbReference type="SAM" id="MobiDB-lite"/>
    </source>
</evidence>
<keyword evidence="6" id="KW-0106">Calcium</keyword>
<dbReference type="SUPFAM" id="SSF103506">
    <property type="entry name" value="Mitochondrial carrier"/>
    <property type="match status" value="1"/>
</dbReference>
<comment type="caution">
    <text evidence="12">The sequence shown here is derived from an EMBL/GenBank/DDBJ whole genome shotgun (WGS) entry which is preliminary data.</text>
</comment>
<protein>
    <submittedName>
        <fullName evidence="12">Mitochondrial substrate carrier family C</fullName>
    </submittedName>
</protein>
<evidence type="ECO:0000256" key="7">
    <source>
        <dbReference type="ARBA" id="ARBA00022989"/>
    </source>
</evidence>
<feature type="domain" description="EF-hand" evidence="11">
    <location>
        <begin position="188"/>
        <end position="223"/>
    </location>
</feature>
<dbReference type="InterPro" id="IPR011992">
    <property type="entry name" value="EF-hand-dom_pair"/>
</dbReference>
<dbReference type="Pfam" id="PF00153">
    <property type="entry name" value="Mito_carr"/>
    <property type="match status" value="3"/>
</dbReference>
<feature type="non-terminal residue" evidence="12">
    <location>
        <position position="1"/>
    </location>
</feature>
<dbReference type="GO" id="GO:0005509">
    <property type="term" value="F:calcium ion binding"/>
    <property type="evidence" value="ECO:0007669"/>
    <property type="project" value="InterPro"/>
</dbReference>
<keyword evidence="8 9" id="KW-0472">Membrane</keyword>
<evidence type="ECO:0000256" key="6">
    <source>
        <dbReference type="ARBA" id="ARBA00022837"/>
    </source>
</evidence>
<dbReference type="FunFam" id="1.50.40.10:FF:000041">
    <property type="entry name" value="Mitochondrial substrate carrier family protein"/>
    <property type="match status" value="1"/>
</dbReference>
<dbReference type="Gene3D" id="1.50.40.10">
    <property type="entry name" value="Mitochondrial carrier domain"/>
    <property type="match status" value="1"/>
</dbReference>
<accession>A0A8S0Q759</accession>
<dbReference type="PROSITE" id="PS00018">
    <property type="entry name" value="EF_HAND_1"/>
    <property type="match status" value="1"/>
</dbReference>
<keyword evidence="13" id="KW-1185">Reference proteome</keyword>
<proteinExistence type="inferred from homology"/>
<dbReference type="InterPro" id="IPR023395">
    <property type="entry name" value="MCP_dom_sf"/>
</dbReference>
<evidence type="ECO:0000256" key="5">
    <source>
        <dbReference type="ARBA" id="ARBA00022737"/>
    </source>
</evidence>
<feature type="repeat" description="Solcar" evidence="9">
    <location>
        <begin position="508"/>
        <end position="593"/>
    </location>
</feature>
<dbReference type="GO" id="GO:0005743">
    <property type="term" value="C:mitochondrial inner membrane"/>
    <property type="evidence" value="ECO:0007669"/>
    <property type="project" value="UniProtKB-SubCell"/>
</dbReference>
<dbReference type="InterPro" id="IPR018247">
    <property type="entry name" value="EF_Hand_1_Ca_BS"/>
</dbReference>
<sequence>VADELRQNESKGKEGKDFSFECFVGFVFDQLSQNLPKFDVSAQESECNSGDTAASTPADSNQFDHLRALASILEGKRADVNGFLGNLMFARVGGMPSNILGVPPSVKEASDEGVGTGVTQEENGGNSPQRLANGLLSIPLSNVERLRTTLSTVSLTELIELLPQLGRPSKEDHPDKKKLFSVQDFFRYTEAEGKRFFQELDRDGDGEVTLEDLEVAMRKRKLPQRYAHEFMRRTRSNLFSKSFGWKQFLSFMEQKEPTILRAYTSLCLSKSGTLKKSEILASLKNAGLPANEDNAIAPPLLKLTFHRSIWFEAATVVVVAPPVQIPAGSVLKSALAGGLSCALSTALMHPVDTIKTRVQASTITFPEILSKLPQLGVRGIYAGSIPAILGQFSSHGLRTGIFEASRLVLINVAPTLPDIQVQSVASFCSTFLGTAVRIPCEVLKQRLQAGLFDNVGEAITGTWQQDGFRGFFRGTGATLFREIPFYVAGMGLYAESKKAAQQLLGRELEAWETIAVGALSGGVTAVLTTPFDVIKTRTMTAPKGRPVTLSLVALSILRHEGPLGLFKGAVPRFFWIAPLGAMNFAGYELARKAMDKNEETDEPLVQK</sequence>
<dbReference type="PANTHER" id="PTHR45667">
    <property type="entry name" value="S-ADENOSYLMETHIONINE MITOCHONDRIAL CARRIER PROTEIN"/>
    <property type="match status" value="1"/>
</dbReference>
<evidence type="ECO:0000256" key="8">
    <source>
        <dbReference type="ARBA" id="ARBA00023136"/>
    </source>
</evidence>
<dbReference type="InterPro" id="IPR002048">
    <property type="entry name" value="EF_hand_dom"/>
</dbReference>
<dbReference type="EMBL" id="CACTIH010001807">
    <property type="protein sequence ID" value="CAA2963053.1"/>
    <property type="molecule type" value="Genomic_DNA"/>
</dbReference>
<evidence type="ECO:0000256" key="2">
    <source>
        <dbReference type="ARBA" id="ARBA00006375"/>
    </source>
</evidence>
<keyword evidence="7" id="KW-1133">Transmembrane helix</keyword>
<dbReference type="PROSITE" id="PS50222">
    <property type="entry name" value="EF_HAND_2"/>
    <property type="match status" value="1"/>
</dbReference>
<dbReference type="Gene3D" id="1.10.238.10">
    <property type="entry name" value="EF-hand"/>
    <property type="match status" value="1"/>
</dbReference>
<evidence type="ECO:0000256" key="4">
    <source>
        <dbReference type="ARBA" id="ARBA00022692"/>
    </source>
</evidence>
<feature type="repeat" description="Solcar" evidence="9">
    <location>
        <begin position="328"/>
        <end position="408"/>
    </location>
</feature>
<dbReference type="SUPFAM" id="SSF47473">
    <property type="entry name" value="EF-hand"/>
    <property type="match status" value="1"/>
</dbReference>
<evidence type="ECO:0000313" key="13">
    <source>
        <dbReference type="Proteomes" id="UP000594638"/>
    </source>
</evidence>
<evidence type="ECO:0000259" key="11">
    <source>
        <dbReference type="PROSITE" id="PS50222"/>
    </source>
</evidence>
<gene>
    <name evidence="12" type="ORF">OLEA9_A051617</name>
</gene>
<comment type="similarity">
    <text evidence="2">Belongs to the mitochondrial carrier (TC 2.A.29) family.</text>
</comment>
<dbReference type="OrthoDB" id="276989at2759"/>
<feature type="repeat" description="Solcar" evidence="9">
    <location>
        <begin position="417"/>
        <end position="499"/>
    </location>
</feature>
<organism evidence="12 13">
    <name type="scientific">Olea europaea subsp. europaea</name>
    <dbReference type="NCBI Taxonomy" id="158383"/>
    <lineage>
        <taxon>Eukaryota</taxon>
        <taxon>Viridiplantae</taxon>
        <taxon>Streptophyta</taxon>
        <taxon>Embryophyta</taxon>
        <taxon>Tracheophyta</taxon>
        <taxon>Spermatophyta</taxon>
        <taxon>Magnoliopsida</taxon>
        <taxon>eudicotyledons</taxon>
        <taxon>Gunneridae</taxon>
        <taxon>Pentapetalae</taxon>
        <taxon>asterids</taxon>
        <taxon>lamiids</taxon>
        <taxon>Lamiales</taxon>
        <taxon>Oleaceae</taxon>
        <taxon>Oleeae</taxon>
        <taxon>Olea</taxon>
    </lineage>
</organism>
<dbReference type="FunFam" id="1.10.238.10:FF:000597">
    <property type="entry name" value="Putative mitochondrial carrier isoform A"/>
    <property type="match status" value="1"/>
</dbReference>
<keyword evidence="3" id="KW-0813">Transport</keyword>
<feature type="region of interest" description="Disordered" evidence="10">
    <location>
        <begin position="106"/>
        <end position="129"/>
    </location>
</feature>